<dbReference type="Gene3D" id="3.90.850.10">
    <property type="entry name" value="Fumarylacetoacetase-like, C-terminal domain"/>
    <property type="match status" value="1"/>
</dbReference>
<name>A0A8J3AI81_9BIFI</name>
<dbReference type="Proteomes" id="UP000619536">
    <property type="component" value="Unassembled WGS sequence"/>
</dbReference>
<dbReference type="PANTHER" id="PTHR11820:SF7">
    <property type="entry name" value="ACYLPYRUVASE FAHD1, MITOCHONDRIAL"/>
    <property type="match status" value="1"/>
</dbReference>
<sequence>MLIWAYRYTVIMRIARFSLNDNVRYAFVQTDEYEGKDYLVALDGFPLAAGQVHPTGERYALDAEGVRLLAPIIPSKIFGLAKNYQAHAQYMDEHHLTTATPKPGEMMIFTKPSTAVIGPDDPIVFPSYSNDMNFEPEVAVVIGRIAKYVPVERAMDYVLGYTCTNDVTLRDLQMSDPMWTRAKGFDTACPLGPWIETELDYTDARIGFSLNGEVVPEASGTTAHLIHSIPQQIAAISQFSTLLPGDVILTGTPNATGSLHPGDEAVVSVEGIGQLRNVVVRG</sequence>
<reference evidence="4" key="2">
    <citation type="submission" date="2020-09" db="EMBL/GenBank/DDBJ databases">
        <authorList>
            <person name="Sun Q."/>
            <person name="Sedlacek I."/>
        </authorList>
    </citation>
    <scope>NUCLEOTIDE SEQUENCE</scope>
    <source>
        <strain evidence="4">CCM 8606</strain>
    </source>
</reference>
<evidence type="ECO:0000259" key="3">
    <source>
        <dbReference type="Pfam" id="PF10370"/>
    </source>
</evidence>
<dbReference type="GO" id="GO:0046872">
    <property type="term" value="F:metal ion binding"/>
    <property type="evidence" value="ECO:0007669"/>
    <property type="project" value="UniProtKB-KW"/>
</dbReference>
<dbReference type="InterPro" id="IPR036663">
    <property type="entry name" value="Fumarylacetoacetase_C_sf"/>
</dbReference>
<organism evidence="4 5">
    <name type="scientific">Galliscardovia ingluviei</name>
    <dbReference type="NCBI Taxonomy" id="1769422"/>
    <lineage>
        <taxon>Bacteria</taxon>
        <taxon>Bacillati</taxon>
        <taxon>Actinomycetota</taxon>
        <taxon>Actinomycetes</taxon>
        <taxon>Bifidobacteriales</taxon>
        <taxon>Bifidobacteriaceae</taxon>
        <taxon>Galliscardovia</taxon>
    </lineage>
</organism>
<keyword evidence="4" id="KW-0413">Isomerase</keyword>
<evidence type="ECO:0000259" key="2">
    <source>
        <dbReference type="Pfam" id="PF01557"/>
    </source>
</evidence>
<dbReference type="PANTHER" id="PTHR11820">
    <property type="entry name" value="ACYLPYRUVASE"/>
    <property type="match status" value="1"/>
</dbReference>
<dbReference type="EMBL" id="BMDH01000002">
    <property type="protein sequence ID" value="GGI14249.1"/>
    <property type="molecule type" value="Genomic_DNA"/>
</dbReference>
<dbReference type="Gene3D" id="2.30.30.370">
    <property type="entry name" value="FAH"/>
    <property type="match status" value="1"/>
</dbReference>
<accession>A0A8J3AI81</accession>
<dbReference type="GO" id="GO:0018773">
    <property type="term" value="F:acetylpyruvate hydrolase activity"/>
    <property type="evidence" value="ECO:0007669"/>
    <property type="project" value="TreeGrafter"/>
</dbReference>
<dbReference type="Pfam" id="PF10370">
    <property type="entry name" value="Rv2993c-like_N"/>
    <property type="match status" value="1"/>
</dbReference>
<dbReference type="InterPro" id="IPR011234">
    <property type="entry name" value="Fumarylacetoacetase-like_C"/>
</dbReference>
<protein>
    <submittedName>
        <fullName evidence="4">2-hydroxyhepta-2,4-diene-1,7-dioate isomerase</fullName>
    </submittedName>
</protein>
<dbReference type="GO" id="GO:0016853">
    <property type="term" value="F:isomerase activity"/>
    <property type="evidence" value="ECO:0007669"/>
    <property type="project" value="UniProtKB-KW"/>
</dbReference>
<dbReference type="InterPro" id="IPR018833">
    <property type="entry name" value="Rv2993c-like_N"/>
</dbReference>
<evidence type="ECO:0000313" key="5">
    <source>
        <dbReference type="Proteomes" id="UP000619536"/>
    </source>
</evidence>
<proteinExistence type="predicted"/>
<comment type="caution">
    <text evidence="4">The sequence shown here is derived from an EMBL/GenBank/DDBJ whole genome shotgun (WGS) entry which is preliminary data.</text>
</comment>
<evidence type="ECO:0000256" key="1">
    <source>
        <dbReference type="ARBA" id="ARBA00022723"/>
    </source>
</evidence>
<gene>
    <name evidence="4" type="ORF">GCM10007377_09990</name>
</gene>
<feature type="domain" description="Rv2993c-like N-terminal" evidence="3">
    <location>
        <begin position="12"/>
        <end position="71"/>
    </location>
</feature>
<keyword evidence="1" id="KW-0479">Metal-binding</keyword>
<feature type="domain" description="Fumarylacetoacetase-like C-terminal" evidence="2">
    <location>
        <begin position="76"/>
        <end position="280"/>
    </location>
</feature>
<dbReference type="Pfam" id="PF01557">
    <property type="entry name" value="FAA_hydrolase"/>
    <property type="match status" value="1"/>
</dbReference>
<reference evidence="4" key="1">
    <citation type="journal article" date="2014" name="Int. J. Syst. Evol. Microbiol.">
        <title>Complete genome sequence of Corynebacterium casei LMG S-19264T (=DSM 44701T), isolated from a smear-ripened cheese.</title>
        <authorList>
            <consortium name="US DOE Joint Genome Institute (JGI-PGF)"/>
            <person name="Walter F."/>
            <person name="Albersmeier A."/>
            <person name="Kalinowski J."/>
            <person name="Ruckert C."/>
        </authorList>
    </citation>
    <scope>NUCLEOTIDE SEQUENCE</scope>
    <source>
        <strain evidence="4">CCM 8606</strain>
    </source>
</reference>
<dbReference type="AlphaFoldDB" id="A0A8J3AI81"/>
<keyword evidence="5" id="KW-1185">Reference proteome</keyword>
<dbReference type="SUPFAM" id="SSF56529">
    <property type="entry name" value="FAH"/>
    <property type="match status" value="1"/>
</dbReference>
<evidence type="ECO:0000313" key="4">
    <source>
        <dbReference type="EMBL" id="GGI14249.1"/>
    </source>
</evidence>